<name>A0ABS5IJ69_9MICO</name>
<organism evidence="3 4">
    <name type="scientific">Microbacterium paraoxydans</name>
    <dbReference type="NCBI Taxonomy" id="199592"/>
    <lineage>
        <taxon>Bacteria</taxon>
        <taxon>Bacillati</taxon>
        <taxon>Actinomycetota</taxon>
        <taxon>Actinomycetes</taxon>
        <taxon>Micrococcales</taxon>
        <taxon>Microbacteriaceae</taxon>
        <taxon>Microbacterium</taxon>
    </lineage>
</organism>
<dbReference type="CDD" id="cd00085">
    <property type="entry name" value="HNHc"/>
    <property type="match status" value="1"/>
</dbReference>
<dbReference type="EMBL" id="JAGTUK010000001">
    <property type="protein sequence ID" value="MBS0022961.1"/>
    <property type="molecule type" value="Genomic_DNA"/>
</dbReference>
<dbReference type="SMART" id="SM00507">
    <property type="entry name" value="HNHc"/>
    <property type="match status" value="1"/>
</dbReference>
<dbReference type="InterPro" id="IPR003615">
    <property type="entry name" value="HNH_nuc"/>
</dbReference>
<sequence>MSTLSGLHEALSRLDAVWAGAGEAEELSRVQLVAVNEAIGLLRRRVEAVQVAVAAGIAYESRAELGAGSLAKQQGYRTPARLIAAVTGVSAGEAARLVAVGEATAPRADLLGQPLPARYPAVRAALARGELGAQAAGVIVGLLERCRVAAGIERIAEAERVLVGQAVGLSVDDVRRLVVRAEAWLDPDGVEPRAEEQRARRSLTLHERGGMVHLNAVLDAETAAPVVAAIRGYVSAVFAARKDATDPNGPDADRRTVAMLQADALAVFAGHVLGCASRVPLAGATVVVRVNLSDLETGIGSAQIDGIDQPVSVRAVRRMAAGGGVIPCVLGGDSEILDWGRERRLFTRAQRLALVERDGGCAMCGLSPQLTRAHHLRWWTRDRGPTDLSNGVLLCETCHHRIHDNGWGIRIEPCSGSGGARGRRGRVWFVPPPTVDPARTPRLGGRARFDVAA</sequence>
<evidence type="ECO:0000256" key="1">
    <source>
        <dbReference type="ARBA" id="ARBA00023450"/>
    </source>
</evidence>
<dbReference type="InterPro" id="IPR002711">
    <property type="entry name" value="HNH"/>
</dbReference>
<protein>
    <submittedName>
        <fullName evidence="3">DUF222 domain-containing protein</fullName>
    </submittedName>
</protein>
<dbReference type="Proteomes" id="UP000678243">
    <property type="component" value="Unassembled WGS sequence"/>
</dbReference>
<evidence type="ECO:0000313" key="3">
    <source>
        <dbReference type="EMBL" id="MBS0022961.1"/>
    </source>
</evidence>
<reference evidence="3 4" key="1">
    <citation type="submission" date="2021-04" db="EMBL/GenBank/DDBJ databases">
        <title>Whole genome analysis of root endophytic bacterium Microbacterium paraoxydans ku-mp colonizing RP-bio226 rice variety.</title>
        <authorList>
            <person name="Ulaganathan K."/>
            <person name="Latha B."/>
        </authorList>
    </citation>
    <scope>NUCLEOTIDE SEQUENCE [LARGE SCALE GENOMIC DNA]</scope>
    <source>
        <strain evidence="4">ku-mp</strain>
    </source>
</reference>
<proteinExistence type="inferred from homology"/>
<dbReference type="RefSeq" id="WP_211540943.1">
    <property type="nucleotide sequence ID" value="NZ_JAGTUK010000001.1"/>
</dbReference>
<comment type="similarity">
    <text evidence="1">Belongs to the Rv1128c/1148c/1588c/1702c/1945/3466 family.</text>
</comment>
<evidence type="ECO:0000259" key="2">
    <source>
        <dbReference type="SMART" id="SM00507"/>
    </source>
</evidence>
<gene>
    <name evidence="3" type="ORF">KE274_02430</name>
</gene>
<comment type="caution">
    <text evidence="3">The sequence shown here is derived from an EMBL/GenBank/DDBJ whole genome shotgun (WGS) entry which is preliminary data.</text>
</comment>
<dbReference type="InterPro" id="IPR003870">
    <property type="entry name" value="DUF222"/>
</dbReference>
<keyword evidence="4" id="KW-1185">Reference proteome</keyword>
<evidence type="ECO:0000313" key="4">
    <source>
        <dbReference type="Proteomes" id="UP000678243"/>
    </source>
</evidence>
<dbReference type="Pfam" id="PF02720">
    <property type="entry name" value="DUF222"/>
    <property type="match status" value="1"/>
</dbReference>
<dbReference type="Gene3D" id="1.10.30.50">
    <property type="match status" value="1"/>
</dbReference>
<dbReference type="Pfam" id="PF01844">
    <property type="entry name" value="HNH"/>
    <property type="match status" value="1"/>
</dbReference>
<feature type="domain" description="HNH nuclease" evidence="2">
    <location>
        <begin position="349"/>
        <end position="400"/>
    </location>
</feature>
<accession>A0ABS5IJ69</accession>